<dbReference type="Proteomes" id="UP000652219">
    <property type="component" value="Unassembled WGS sequence"/>
</dbReference>
<evidence type="ECO:0000313" key="1">
    <source>
        <dbReference type="EMBL" id="KAF6806624.1"/>
    </source>
</evidence>
<evidence type="ECO:0000313" key="2">
    <source>
        <dbReference type="Proteomes" id="UP000652219"/>
    </source>
</evidence>
<sequence length="133" mass="15186">MRLTVYSGLDVMTFIFWLIATALLASHADDLDSFYAFIVTFGEGRALHARRQVKLESAPAKVDEVARYYGHAPRQMAELYNQTSYQHIAELNGQGYSYDATELYGRDPRYITEELETPKRRAELAWPATSDIT</sequence>
<accession>A0A8H6J4Y4</accession>
<keyword evidence="2" id="KW-1185">Reference proteome</keyword>
<proteinExistence type="predicted"/>
<comment type="caution">
    <text evidence="1">The sequence shown here is derived from an EMBL/GenBank/DDBJ whole genome shotgun (WGS) entry which is preliminary data.</text>
</comment>
<organism evidence="1 2">
    <name type="scientific">Colletotrichum sojae</name>
    <dbReference type="NCBI Taxonomy" id="2175907"/>
    <lineage>
        <taxon>Eukaryota</taxon>
        <taxon>Fungi</taxon>
        <taxon>Dikarya</taxon>
        <taxon>Ascomycota</taxon>
        <taxon>Pezizomycotina</taxon>
        <taxon>Sordariomycetes</taxon>
        <taxon>Hypocreomycetidae</taxon>
        <taxon>Glomerellales</taxon>
        <taxon>Glomerellaceae</taxon>
        <taxon>Colletotrichum</taxon>
        <taxon>Colletotrichum orchidearum species complex</taxon>
    </lineage>
</organism>
<name>A0A8H6J4Y4_9PEZI</name>
<gene>
    <name evidence="1" type="ORF">CSOJ01_08690</name>
</gene>
<dbReference type="EMBL" id="WIGN01000154">
    <property type="protein sequence ID" value="KAF6806624.1"/>
    <property type="molecule type" value="Genomic_DNA"/>
</dbReference>
<reference evidence="1 2" key="1">
    <citation type="journal article" date="2020" name="Phytopathology">
        <title>Genome Sequence Resources of Colletotrichum truncatum, C. plurivorum, C. musicola, and C. sojae: Four Species Pathogenic to Soybean (Glycine max).</title>
        <authorList>
            <person name="Rogerio F."/>
            <person name="Boufleur T.R."/>
            <person name="Ciampi-Guillardi M."/>
            <person name="Sukno S.A."/>
            <person name="Thon M.R."/>
            <person name="Massola Junior N.S."/>
            <person name="Baroncelli R."/>
        </authorList>
    </citation>
    <scope>NUCLEOTIDE SEQUENCE [LARGE SCALE GENOMIC DNA]</scope>
    <source>
        <strain evidence="1 2">LFN0009</strain>
    </source>
</reference>
<protein>
    <submittedName>
        <fullName evidence="1">Uncharacterized protein</fullName>
    </submittedName>
</protein>
<dbReference type="AlphaFoldDB" id="A0A8H6J4Y4"/>